<comment type="similarity">
    <text evidence="4">Belongs to the class I-like SAM-binding methyltransferase superfamily. Cation-dependent O-methyltransferase family.</text>
</comment>
<dbReference type="PROSITE" id="PS51682">
    <property type="entry name" value="SAM_OMT_I"/>
    <property type="match status" value="1"/>
</dbReference>
<accession>A0A7I4XWS5</accession>
<dbReference type="OMA" id="PAYFEWA"/>
<keyword evidence="3" id="KW-0949">S-adenosyl-L-methionine</keyword>
<keyword evidence="2" id="KW-0808">Transferase</keyword>
<evidence type="ECO:0000313" key="6">
    <source>
        <dbReference type="WBParaSite" id="HCON_00013490-00001"/>
    </source>
</evidence>
<protein>
    <submittedName>
        <fullName evidence="6">O-methyltransferase</fullName>
    </submittedName>
</protein>
<dbReference type="InterPro" id="IPR029063">
    <property type="entry name" value="SAM-dependent_MTases_sf"/>
</dbReference>
<organism evidence="5 6">
    <name type="scientific">Haemonchus contortus</name>
    <name type="common">Barber pole worm</name>
    <dbReference type="NCBI Taxonomy" id="6289"/>
    <lineage>
        <taxon>Eukaryota</taxon>
        <taxon>Metazoa</taxon>
        <taxon>Ecdysozoa</taxon>
        <taxon>Nematoda</taxon>
        <taxon>Chromadorea</taxon>
        <taxon>Rhabditida</taxon>
        <taxon>Rhabditina</taxon>
        <taxon>Rhabditomorpha</taxon>
        <taxon>Strongyloidea</taxon>
        <taxon>Trichostrongylidae</taxon>
        <taxon>Haemonchus</taxon>
    </lineage>
</organism>
<reference evidence="6" key="1">
    <citation type="submission" date="2020-12" db="UniProtKB">
        <authorList>
            <consortium name="WormBaseParasite"/>
        </authorList>
    </citation>
    <scope>IDENTIFICATION</scope>
    <source>
        <strain evidence="6">MHco3</strain>
    </source>
</reference>
<dbReference type="InterPro" id="IPR050362">
    <property type="entry name" value="Cation-dep_OMT"/>
</dbReference>
<dbReference type="Pfam" id="PF01596">
    <property type="entry name" value="Methyltransf_3"/>
    <property type="match status" value="1"/>
</dbReference>
<sequence length="227" mass="24759">MSTVAKSFSGHADPVVDYCSKMTVVQHPLQEELQKSTLQNSPRSRMLGAPEVLTVGSNFMHLINGKKAIDIGTFTGASALAWAIAAGEGGQVYTLDVNHDNFKKYGVPVISKDQGIFKRIVPIEGPALAWLDKMIADGQAGSFDFAFIDADKENYPLYYDRVVTLLRSGGVLMIDNALWSASVTRDPATFDATTKVIHDTNVMVHNDNRTYSALFNCGDGLHVAFKK</sequence>
<dbReference type="Proteomes" id="UP000025227">
    <property type="component" value="Unplaced"/>
</dbReference>
<evidence type="ECO:0000256" key="1">
    <source>
        <dbReference type="ARBA" id="ARBA00022603"/>
    </source>
</evidence>
<proteinExistence type="inferred from homology"/>
<dbReference type="AlphaFoldDB" id="A0A7I4XWS5"/>
<dbReference type="InterPro" id="IPR002935">
    <property type="entry name" value="SAM_O-MeTrfase"/>
</dbReference>
<dbReference type="PANTHER" id="PTHR10509:SF93">
    <property type="entry name" value="CATECHOL O-METHYLTRANSFERASE DOMAIN-CONTAINING PROTEIN 1"/>
    <property type="match status" value="1"/>
</dbReference>
<dbReference type="GO" id="GO:0008171">
    <property type="term" value="F:O-methyltransferase activity"/>
    <property type="evidence" value="ECO:0007669"/>
    <property type="project" value="InterPro"/>
</dbReference>
<dbReference type="GO" id="GO:0032259">
    <property type="term" value="P:methylation"/>
    <property type="evidence" value="ECO:0007669"/>
    <property type="project" value="UniProtKB-KW"/>
</dbReference>
<dbReference type="PANTHER" id="PTHR10509">
    <property type="entry name" value="O-METHYLTRANSFERASE-RELATED"/>
    <property type="match status" value="1"/>
</dbReference>
<evidence type="ECO:0000313" key="5">
    <source>
        <dbReference type="Proteomes" id="UP000025227"/>
    </source>
</evidence>
<evidence type="ECO:0000256" key="2">
    <source>
        <dbReference type="ARBA" id="ARBA00022679"/>
    </source>
</evidence>
<dbReference type="CDD" id="cd02440">
    <property type="entry name" value="AdoMet_MTases"/>
    <property type="match status" value="1"/>
</dbReference>
<dbReference type="SUPFAM" id="SSF53335">
    <property type="entry name" value="S-adenosyl-L-methionine-dependent methyltransferases"/>
    <property type="match status" value="1"/>
</dbReference>
<dbReference type="WBParaSite" id="HCON_00013490-00001">
    <property type="protein sequence ID" value="HCON_00013490-00001"/>
    <property type="gene ID" value="HCON_00013490"/>
</dbReference>
<dbReference type="Gene3D" id="3.40.50.150">
    <property type="entry name" value="Vaccinia Virus protein VP39"/>
    <property type="match status" value="1"/>
</dbReference>
<keyword evidence="5" id="KW-1185">Reference proteome</keyword>
<dbReference type="OrthoDB" id="10251242at2759"/>
<name>A0A7I4XWS5_HAECO</name>
<evidence type="ECO:0000256" key="3">
    <source>
        <dbReference type="ARBA" id="ARBA00022691"/>
    </source>
</evidence>
<dbReference type="GO" id="GO:0008757">
    <property type="term" value="F:S-adenosylmethionine-dependent methyltransferase activity"/>
    <property type="evidence" value="ECO:0007669"/>
    <property type="project" value="TreeGrafter"/>
</dbReference>
<evidence type="ECO:0000256" key="4">
    <source>
        <dbReference type="ARBA" id="ARBA00023453"/>
    </source>
</evidence>
<keyword evidence="1" id="KW-0489">Methyltransferase</keyword>